<feature type="region of interest" description="Disordered" evidence="1">
    <location>
        <begin position="114"/>
        <end position="154"/>
    </location>
</feature>
<dbReference type="AlphaFoldDB" id="A0A1B1BN54"/>
<proteinExistence type="predicted"/>
<evidence type="ECO:0000313" key="3">
    <source>
        <dbReference type="Proteomes" id="UP000092582"/>
    </source>
</evidence>
<dbReference type="KEGG" id="cart:PA27867_3052"/>
<evidence type="ECO:0000256" key="1">
    <source>
        <dbReference type="SAM" id="MobiDB-lite"/>
    </source>
</evidence>
<evidence type="ECO:0000313" key="2">
    <source>
        <dbReference type="EMBL" id="ANP73988.1"/>
    </source>
</evidence>
<organism evidence="2 3">
    <name type="scientific">Cryobacterium arcticum</name>
    <dbReference type="NCBI Taxonomy" id="670052"/>
    <lineage>
        <taxon>Bacteria</taxon>
        <taxon>Bacillati</taxon>
        <taxon>Actinomycetota</taxon>
        <taxon>Actinomycetes</taxon>
        <taxon>Micrococcales</taxon>
        <taxon>Microbacteriaceae</taxon>
        <taxon>Cryobacterium</taxon>
    </lineage>
</organism>
<dbReference type="EMBL" id="CP016282">
    <property type="protein sequence ID" value="ANP73988.1"/>
    <property type="molecule type" value="Genomic_DNA"/>
</dbReference>
<protein>
    <submittedName>
        <fullName evidence="2">Uncharacterized protein</fullName>
    </submittedName>
</protein>
<keyword evidence="3" id="KW-1185">Reference proteome</keyword>
<dbReference type="Proteomes" id="UP000092582">
    <property type="component" value="Chromosome 1"/>
</dbReference>
<reference evidence="2 3" key="1">
    <citation type="submission" date="2016-06" db="EMBL/GenBank/DDBJ databases">
        <title>Genome sequencing of Cryobacterium arcticum PAMC 27867.</title>
        <authorList>
            <person name="Lee J."/>
            <person name="Kim O.-S."/>
        </authorList>
    </citation>
    <scope>NUCLEOTIDE SEQUENCE [LARGE SCALE GENOMIC DNA]</scope>
    <source>
        <strain evidence="2 3">PAMC 27867</strain>
    </source>
</reference>
<accession>A0A1B1BN54</accession>
<dbReference type="PATRIC" id="fig|670052.7.peg.3137"/>
<sequence length="372" mass="37654">MTEARDDGDPYEQARHNAAFLQAVTRAHLGHWDVLDALWWGSHPDEPTPDGTTSPNERLRDLQRRVFAADGDAAGDRAVGDALHALEAEITAEQTAIAAAVAAARSGRRVPAAGTSAAAGRQGGSGAVPAGAEVSGDEGAVAGLPGSESFGTESFGTEAADTAAGAASVSMADAPAEPGAPSRLAPRHRVLLGVALAGAVGLGAVVGSQVDDLAPWGVAPPPASDAAPVTPTPTSTLEVPVLAAQVFARAQAPRDVPLVPMPAAFEPGSFRYLGSAGWTDADGNGLTDSPYYAARGSANMICLVAVPEGSGYLSTCSLESDFPSAGLRLSWESTDMLQGASAGTTPMVLDITVAWQRDSTIETRGSGRVVAP</sequence>
<gene>
    <name evidence="2" type="ORF">PA27867_3052</name>
</gene>
<dbReference type="STRING" id="670052.PA27867_3052"/>
<name>A0A1B1BN54_9MICO</name>